<feature type="domain" description="ABC transporter" evidence="5">
    <location>
        <begin position="1"/>
        <end position="221"/>
    </location>
</feature>
<dbReference type="Pfam" id="PF00005">
    <property type="entry name" value="ABC_tran"/>
    <property type="match status" value="1"/>
</dbReference>
<keyword evidence="7" id="KW-1185">Reference proteome</keyword>
<dbReference type="InterPro" id="IPR050153">
    <property type="entry name" value="Metal_Ion_Import_ABC"/>
</dbReference>
<accession>A0ABS4KDX5</accession>
<evidence type="ECO:0000256" key="1">
    <source>
        <dbReference type="ARBA" id="ARBA00005417"/>
    </source>
</evidence>
<dbReference type="Gene3D" id="3.40.50.300">
    <property type="entry name" value="P-loop containing nucleotide triphosphate hydrolases"/>
    <property type="match status" value="1"/>
</dbReference>
<dbReference type="PROSITE" id="PS50893">
    <property type="entry name" value="ABC_TRANSPORTER_2"/>
    <property type="match status" value="1"/>
</dbReference>
<protein>
    <submittedName>
        <fullName evidence="6">Iron complex transport system ATP-binding protein</fullName>
    </submittedName>
</protein>
<dbReference type="InterPro" id="IPR017871">
    <property type="entry name" value="ABC_transporter-like_CS"/>
</dbReference>
<keyword evidence="2" id="KW-0813">Transport</keyword>
<gene>
    <name evidence="6" type="ORF">J2Z71_001148</name>
</gene>
<dbReference type="CDD" id="cd03214">
    <property type="entry name" value="ABC_Iron-Siderophores_B12_Hemin"/>
    <property type="match status" value="1"/>
</dbReference>
<keyword evidence="4 6" id="KW-0067">ATP-binding</keyword>
<comment type="caution">
    <text evidence="6">The sequence shown here is derived from an EMBL/GenBank/DDBJ whole genome shotgun (WGS) entry which is preliminary data.</text>
</comment>
<dbReference type="GO" id="GO:0005524">
    <property type="term" value="F:ATP binding"/>
    <property type="evidence" value="ECO:0007669"/>
    <property type="project" value="UniProtKB-KW"/>
</dbReference>
<dbReference type="InterPro" id="IPR027417">
    <property type="entry name" value="P-loop_NTPase"/>
</dbReference>
<evidence type="ECO:0000313" key="7">
    <source>
        <dbReference type="Proteomes" id="UP001519306"/>
    </source>
</evidence>
<evidence type="ECO:0000256" key="4">
    <source>
        <dbReference type="ARBA" id="ARBA00022840"/>
    </source>
</evidence>
<evidence type="ECO:0000256" key="3">
    <source>
        <dbReference type="ARBA" id="ARBA00022741"/>
    </source>
</evidence>
<sequence length="240" mass="27677">MIETKNYYVGYEKDILENLNFTAKEGEMTVLMGPNGVGKTTLLKSIVGLIPHRGEIKTTGSISYLNQEIFNDNSFTVFETVLLGKVENLRLKVQDEDVEEVNEMLEMLNIKKFSDRKLNNLSGGERQKVFIAQALLKNPKVLLLDEPTSSLDIKNQYEILDIISKLTKKRNLTTLVSIHQMDLIERFGDNLIVLKDKKIFAQGTKEEVFCEEMFKEVYGLYAKIEKIEDRIMFYFNSEKI</sequence>
<dbReference type="InterPro" id="IPR003439">
    <property type="entry name" value="ABC_transporter-like_ATP-bd"/>
</dbReference>
<dbReference type="PROSITE" id="PS00211">
    <property type="entry name" value="ABC_TRANSPORTER_1"/>
    <property type="match status" value="1"/>
</dbReference>
<evidence type="ECO:0000313" key="6">
    <source>
        <dbReference type="EMBL" id="MBP2025605.1"/>
    </source>
</evidence>
<dbReference type="PANTHER" id="PTHR42734:SF6">
    <property type="entry name" value="MOLYBDATE IMPORT ATP-BINDING PROTEIN MOLC"/>
    <property type="match status" value="1"/>
</dbReference>
<dbReference type="RefSeq" id="WP_210060893.1">
    <property type="nucleotide sequence ID" value="NZ_JAGGLJ010000009.1"/>
</dbReference>
<dbReference type="EMBL" id="JAGGLJ010000009">
    <property type="protein sequence ID" value="MBP2025605.1"/>
    <property type="molecule type" value="Genomic_DNA"/>
</dbReference>
<organism evidence="6 7">
    <name type="scientific">Peptoniphilus stercorisuis</name>
    <dbReference type="NCBI Taxonomy" id="1436965"/>
    <lineage>
        <taxon>Bacteria</taxon>
        <taxon>Bacillati</taxon>
        <taxon>Bacillota</taxon>
        <taxon>Tissierellia</taxon>
        <taxon>Tissierellales</taxon>
        <taxon>Peptoniphilaceae</taxon>
        <taxon>Peptoniphilus</taxon>
    </lineage>
</organism>
<dbReference type="Proteomes" id="UP001519306">
    <property type="component" value="Unassembled WGS sequence"/>
</dbReference>
<dbReference type="SUPFAM" id="SSF52540">
    <property type="entry name" value="P-loop containing nucleoside triphosphate hydrolases"/>
    <property type="match status" value="1"/>
</dbReference>
<evidence type="ECO:0000256" key="2">
    <source>
        <dbReference type="ARBA" id="ARBA00022448"/>
    </source>
</evidence>
<comment type="similarity">
    <text evidence="1">Belongs to the ABC transporter superfamily.</text>
</comment>
<dbReference type="InterPro" id="IPR003593">
    <property type="entry name" value="AAA+_ATPase"/>
</dbReference>
<dbReference type="PANTHER" id="PTHR42734">
    <property type="entry name" value="METAL TRANSPORT SYSTEM ATP-BINDING PROTEIN TM_0124-RELATED"/>
    <property type="match status" value="1"/>
</dbReference>
<proteinExistence type="inferred from homology"/>
<name>A0ABS4KDX5_9FIRM</name>
<dbReference type="SMART" id="SM00382">
    <property type="entry name" value="AAA"/>
    <property type="match status" value="1"/>
</dbReference>
<reference evidence="6 7" key="1">
    <citation type="submission" date="2021-03" db="EMBL/GenBank/DDBJ databases">
        <title>Genomic Encyclopedia of Type Strains, Phase IV (KMG-IV): sequencing the most valuable type-strain genomes for metagenomic binning, comparative biology and taxonomic classification.</title>
        <authorList>
            <person name="Goeker M."/>
        </authorList>
    </citation>
    <scope>NUCLEOTIDE SEQUENCE [LARGE SCALE GENOMIC DNA]</scope>
    <source>
        <strain evidence="6 7">DSM 27563</strain>
    </source>
</reference>
<evidence type="ECO:0000259" key="5">
    <source>
        <dbReference type="PROSITE" id="PS50893"/>
    </source>
</evidence>
<keyword evidence="3" id="KW-0547">Nucleotide-binding</keyword>